<proteinExistence type="predicted"/>
<dbReference type="SMART" id="SM00066">
    <property type="entry name" value="GAL4"/>
    <property type="match status" value="1"/>
</dbReference>
<keyword evidence="1" id="KW-0479">Metal-binding</keyword>
<keyword evidence="2" id="KW-0805">Transcription regulation</keyword>
<dbReference type="SMART" id="SM00906">
    <property type="entry name" value="Fungal_trans"/>
    <property type="match status" value="1"/>
</dbReference>
<dbReference type="PANTHER" id="PTHR47425:SF2">
    <property type="entry name" value="FARB-RELATED"/>
    <property type="match status" value="1"/>
</dbReference>
<accession>A0A1V6SW69</accession>
<evidence type="ECO:0000256" key="4">
    <source>
        <dbReference type="ARBA" id="ARBA00023163"/>
    </source>
</evidence>
<dbReference type="Pfam" id="PF00172">
    <property type="entry name" value="Zn_clus"/>
    <property type="match status" value="1"/>
</dbReference>
<dbReference type="Pfam" id="PF04082">
    <property type="entry name" value="Fungal_trans"/>
    <property type="match status" value="1"/>
</dbReference>
<dbReference type="PROSITE" id="PS50048">
    <property type="entry name" value="ZN2_CY6_FUNGAL_2"/>
    <property type="match status" value="1"/>
</dbReference>
<dbReference type="OrthoDB" id="4161332at2759"/>
<protein>
    <recommendedName>
        <fullName evidence="7">Zn(2)-C6 fungal-type domain-containing protein</fullName>
    </recommendedName>
</protein>
<evidence type="ECO:0000256" key="3">
    <source>
        <dbReference type="ARBA" id="ARBA00023125"/>
    </source>
</evidence>
<dbReference type="CDD" id="cd12148">
    <property type="entry name" value="fungal_TF_MHR"/>
    <property type="match status" value="1"/>
</dbReference>
<evidence type="ECO:0000256" key="2">
    <source>
        <dbReference type="ARBA" id="ARBA00023015"/>
    </source>
</evidence>
<feature type="transmembrane region" description="Helical" evidence="6">
    <location>
        <begin position="483"/>
        <end position="504"/>
    </location>
</feature>
<feature type="domain" description="Zn(2)-C6 fungal-type" evidence="7">
    <location>
        <begin position="10"/>
        <end position="42"/>
    </location>
</feature>
<dbReference type="GO" id="GO:0008270">
    <property type="term" value="F:zinc ion binding"/>
    <property type="evidence" value="ECO:0007669"/>
    <property type="project" value="InterPro"/>
</dbReference>
<evidence type="ECO:0000313" key="8">
    <source>
        <dbReference type="EMBL" id="OQE18225.1"/>
    </source>
</evidence>
<gene>
    <name evidence="8" type="ORF">PENSTE_c018G06428</name>
</gene>
<keyword evidence="3" id="KW-0238">DNA-binding</keyword>
<comment type="caution">
    <text evidence="8">The sequence shown here is derived from an EMBL/GenBank/DDBJ whole genome shotgun (WGS) entry which is preliminary data.</text>
</comment>
<reference evidence="9" key="1">
    <citation type="journal article" date="2017" name="Nat. Microbiol.">
        <title>Global analysis of biosynthetic gene clusters reveals vast potential of secondary metabolite production in Penicillium species.</title>
        <authorList>
            <person name="Nielsen J.C."/>
            <person name="Grijseels S."/>
            <person name="Prigent S."/>
            <person name="Ji B."/>
            <person name="Dainat J."/>
            <person name="Nielsen K.F."/>
            <person name="Frisvad J.C."/>
            <person name="Workman M."/>
            <person name="Nielsen J."/>
        </authorList>
    </citation>
    <scope>NUCLEOTIDE SEQUENCE [LARGE SCALE GENOMIC DNA]</scope>
    <source>
        <strain evidence="9">IBT 24891</strain>
    </source>
</reference>
<dbReference type="InterPro" id="IPR001138">
    <property type="entry name" value="Zn2Cys6_DnaBD"/>
</dbReference>
<evidence type="ECO:0000256" key="1">
    <source>
        <dbReference type="ARBA" id="ARBA00022723"/>
    </source>
</evidence>
<keyword evidence="9" id="KW-1185">Reference proteome</keyword>
<name>A0A1V6SW69_9EURO</name>
<keyword evidence="6" id="KW-0812">Transmembrane</keyword>
<dbReference type="Proteomes" id="UP000191285">
    <property type="component" value="Unassembled WGS sequence"/>
</dbReference>
<keyword evidence="5" id="KW-0539">Nucleus</keyword>
<dbReference type="Gene3D" id="4.10.240.10">
    <property type="entry name" value="Zn(2)-C6 fungal-type DNA-binding domain"/>
    <property type="match status" value="1"/>
</dbReference>
<dbReference type="PANTHER" id="PTHR47425">
    <property type="entry name" value="FARB-RELATED"/>
    <property type="match status" value="1"/>
</dbReference>
<evidence type="ECO:0000259" key="7">
    <source>
        <dbReference type="PROSITE" id="PS50048"/>
    </source>
</evidence>
<keyword evidence="6" id="KW-1133">Transmembrane helix</keyword>
<organism evidence="8 9">
    <name type="scientific">Penicillium steckii</name>
    <dbReference type="NCBI Taxonomy" id="303698"/>
    <lineage>
        <taxon>Eukaryota</taxon>
        <taxon>Fungi</taxon>
        <taxon>Dikarya</taxon>
        <taxon>Ascomycota</taxon>
        <taxon>Pezizomycotina</taxon>
        <taxon>Eurotiomycetes</taxon>
        <taxon>Eurotiomycetidae</taxon>
        <taxon>Eurotiales</taxon>
        <taxon>Aspergillaceae</taxon>
        <taxon>Penicillium</taxon>
    </lineage>
</organism>
<sequence>MMQRPRATQACTHCRARKVRCDATRTGIPCSNCVFDSKPCYVRRRKQRGEPYHQTEEQRINRRSSMTPQIIRSIENDHELSKHHSETGMKPCLSKNVHDHHAGATSTLRAFIPWSHYDFLSLDTCSRLPQHDMESLNREDCLLIPRRPLLDELIQEYFLHVHPNLPVMDESEFWAIYHGTSNKSMALMCLQAMIFAGSSFVSQRCIQELGFSSVPMARSSFYERAKTLYDLNSDQDQLQSAQCALIFTYYVSARCASINSYWLTVAIHHAREIQADRYYQICHPKANFLKRIWWACICRDRLLALGLRRPLQIGPGDFDLTQPVPDTTDFENEIFGSRVYRVSSKRQIVQLFRAQCELAIALTNCLSTLFPRCPTISSHSYDLSTLVDQLEKWFEDSYTKLFSYQQEGIQDESVVLYTNLLQAYYHSAQIALLNHAISLSVTHDIYGNGRHNVISSTGRVKHRLADLVKGMDRTLQVIDQLGLIRFLPITMVAYFTFPLVWYLIGDRISPMPESETKRYLKLYIDAMNCLQTQYEGAEKVLGHIKVIVGQLHFQFSGQRNIIDDLNATSTSRSEFKYNNNLATKREESIDLSDIAVFQPKKYLLITYSIDSCLSRGSLPDISALQPAKTIVYLPNPSIEYSSSRRLQDCWGESVLPDDFALYDLALHLGLTGASLDYDLDDAADRDLNDAHMTYVDEMMLNNTQSATSTSPNQ</sequence>
<dbReference type="SUPFAM" id="SSF57701">
    <property type="entry name" value="Zn2/Cys6 DNA-binding domain"/>
    <property type="match status" value="1"/>
</dbReference>
<dbReference type="STRING" id="303698.A0A1V6SW69"/>
<evidence type="ECO:0000256" key="5">
    <source>
        <dbReference type="ARBA" id="ARBA00023242"/>
    </source>
</evidence>
<evidence type="ECO:0000256" key="6">
    <source>
        <dbReference type="SAM" id="Phobius"/>
    </source>
</evidence>
<dbReference type="GO" id="GO:0000981">
    <property type="term" value="F:DNA-binding transcription factor activity, RNA polymerase II-specific"/>
    <property type="evidence" value="ECO:0007669"/>
    <property type="project" value="InterPro"/>
</dbReference>
<dbReference type="InterPro" id="IPR007219">
    <property type="entry name" value="XnlR_reg_dom"/>
</dbReference>
<keyword evidence="4" id="KW-0804">Transcription</keyword>
<dbReference type="InterPro" id="IPR036864">
    <property type="entry name" value="Zn2-C6_fun-type_DNA-bd_sf"/>
</dbReference>
<dbReference type="GO" id="GO:0006351">
    <property type="term" value="P:DNA-templated transcription"/>
    <property type="evidence" value="ECO:0007669"/>
    <property type="project" value="InterPro"/>
</dbReference>
<dbReference type="CDD" id="cd00067">
    <property type="entry name" value="GAL4"/>
    <property type="match status" value="1"/>
</dbReference>
<dbReference type="InterPro" id="IPR052761">
    <property type="entry name" value="Fungal_Detox/Toxin_TFs"/>
</dbReference>
<dbReference type="EMBL" id="MLKD01000018">
    <property type="protein sequence ID" value="OQE18225.1"/>
    <property type="molecule type" value="Genomic_DNA"/>
</dbReference>
<dbReference type="GO" id="GO:0003677">
    <property type="term" value="F:DNA binding"/>
    <property type="evidence" value="ECO:0007669"/>
    <property type="project" value="UniProtKB-KW"/>
</dbReference>
<dbReference type="AlphaFoldDB" id="A0A1V6SW69"/>
<dbReference type="PROSITE" id="PS00463">
    <property type="entry name" value="ZN2_CY6_FUNGAL_1"/>
    <property type="match status" value="1"/>
</dbReference>
<keyword evidence="6" id="KW-0472">Membrane</keyword>
<evidence type="ECO:0000313" key="9">
    <source>
        <dbReference type="Proteomes" id="UP000191285"/>
    </source>
</evidence>